<evidence type="ECO:0000256" key="5">
    <source>
        <dbReference type="PROSITE-ProRule" id="PRU00175"/>
    </source>
</evidence>
<proteinExistence type="inferred from homology"/>
<keyword evidence="9" id="KW-1185">Reference proteome</keyword>
<comment type="similarity">
    <text evidence="1">Belongs to the IAP family.</text>
</comment>
<dbReference type="GO" id="GO:0031398">
    <property type="term" value="P:positive regulation of protein ubiquitination"/>
    <property type="evidence" value="ECO:0007669"/>
    <property type="project" value="TreeGrafter"/>
</dbReference>
<dbReference type="GO" id="GO:0008270">
    <property type="term" value="F:zinc ion binding"/>
    <property type="evidence" value="ECO:0007669"/>
    <property type="project" value="UniProtKB-KW"/>
</dbReference>
<keyword evidence="3 5" id="KW-0479">Metal-binding</keyword>
<dbReference type="GO" id="GO:0043027">
    <property type="term" value="F:cysteine-type endopeptidase inhibitor activity involved in apoptotic process"/>
    <property type="evidence" value="ECO:0007669"/>
    <property type="project" value="TreeGrafter"/>
</dbReference>
<sequence>MPPLPNAVSIGSNCPVLDDNQLPPDDPPVSRSRHISFKNSNLTNLNLFRESDRLRTFENWPKPFINKKDLANAGFYYTNRGDSVECPFCNIKVGYWCINDDPLTEHETHSPNCLFIVRRKSAAQNHEDVDLECLPADEAGPYNFSGEDTCGPIGIQGRQSPALILQTMSRESMYEKLNVNCSESPLFPAYSTHSDRWKTFSNWPSKSRLSPEALSEAGFFYVGEEDRAACFHCGGALHQWDPTDDPWVEHALWFPNCKYVQSVKGQKFIELARQRKHESLARTREEMQATIDTFKDLVCKGDVNKVNPNDEVNESSSEGTSGYESESSSSQEIAAKETKTDSDSRMTCLICLEAERDSILLPCYHMVACQNCAIKLTKCCFCREPVFYRRRVFMP</sequence>
<dbReference type="Gene3D" id="3.30.40.10">
    <property type="entry name" value="Zinc/RING finger domain, C3HC4 (zinc finger)"/>
    <property type="match status" value="1"/>
</dbReference>
<dbReference type="GO" id="GO:0043066">
    <property type="term" value="P:negative regulation of apoptotic process"/>
    <property type="evidence" value="ECO:0007669"/>
    <property type="project" value="TreeGrafter"/>
</dbReference>
<evidence type="ECO:0000259" key="7">
    <source>
        <dbReference type="PROSITE" id="PS50089"/>
    </source>
</evidence>
<name>A0AAN9Y2B3_9HEMI</name>
<dbReference type="EMBL" id="JBBCAQ010000032">
    <property type="protein sequence ID" value="KAK7583772.1"/>
    <property type="molecule type" value="Genomic_DNA"/>
</dbReference>
<comment type="caution">
    <text evidence="8">The sequence shown here is derived from an EMBL/GenBank/DDBJ whole genome shotgun (WGS) entry which is preliminary data.</text>
</comment>
<dbReference type="SMART" id="SM00238">
    <property type="entry name" value="BIR"/>
    <property type="match status" value="2"/>
</dbReference>
<dbReference type="PROSITE" id="PS50089">
    <property type="entry name" value="ZF_RING_2"/>
    <property type="match status" value="1"/>
</dbReference>
<organism evidence="8 9">
    <name type="scientific">Parthenolecanium corni</name>
    <dbReference type="NCBI Taxonomy" id="536013"/>
    <lineage>
        <taxon>Eukaryota</taxon>
        <taxon>Metazoa</taxon>
        <taxon>Ecdysozoa</taxon>
        <taxon>Arthropoda</taxon>
        <taxon>Hexapoda</taxon>
        <taxon>Insecta</taxon>
        <taxon>Pterygota</taxon>
        <taxon>Neoptera</taxon>
        <taxon>Paraneoptera</taxon>
        <taxon>Hemiptera</taxon>
        <taxon>Sternorrhyncha</taxon>
        <taxon>Coccoidea</taxon>
        <taxon>Coccidae</taxon>
        <taxon>Parthenolecanium</taxon>
    </lineage>
</organism>
<dbReference type="GO" id="GO:0061630">
    <property type="term" value="F:ubiquitin protein ligase activity"/>
    <property type="evidence" value="ECO:0007669"/>
    <property type="project" value="TreeGrafter"/>
</dbReference>
<evidence type="ECO:0000256" key="6">
    <source>
        <dbReference type="SAM" id="MobiDB-lite"/>
    </source>
</evidence>
<dbReference type="Pfam" id="PF00653">
    <property type="entry name" value="BIR"/>
    <property type="match status" value="2"/>
</dbReference>
<evidence type="ECO:0000313" key="8">
    <source>
        <dbReference type="EMBL" id="KAK7583772.1"/>
    </source>
</evidence>
<evidence type="ECO:0000256" key="2">
    <source>
        <dbReference type="ARBA" id="ARBA00022703"/>
    </source>
</evidence>
<keyword evidence="3 5" id="KW-0863">Zinc-finger</keyword>
<dbReference type="PANTHER" id="PTHR10044:SF139">
    <property type="entry name" value="DEATH-ASSOCIATED INHIBITOR OF APOPTOSIS 2"/>
    <property type="match status" value="1"/>
</dbReference>
<dbReference type="PROSITE" id="PS01282">
    <property type="entry name" value="BIR_REPEAT_1"/>
    <property type="match status" value="1"/>
</dbReference>
<evidence type="ECO:0000256" key="1">
    <source>
        <dbReference type="ARBA" id="ARBA00006672"/>
    </source>
</evidence>
<dbReference type="SUPFAM" id="SSF57924">
    <property type="entry name" value="Inhibitor of apoptosis (IAP) repeat"/>
    <property type="match status" value="2"/>
</dbReference>
<dbReference type="PROSITE" id="PS50143">
    <property type="entry name" value="BIR_REPEAT_2"/>
    <property type="match status" value="2"/>
</dbReference>
<dbReference type="AlphaFoldDB" id="A0AAN9Y2B3"/>
<dbReference type="InterPro" id="IPR050784">
    <property type="entry name" value="IAP"/>
</dbReference>
<dbReference type="GO" id="GO:0005737">
    <property type="term" value="C:cytoplasm"/>
    <property type="evidence" value="ECO:0007669"/>
    <property type="project" value="TreeGrafter"/>
</dbReference>
<keyword evidence="4" id="KW-0862">Zinc</keyword>
<dbReference type="CDD" id="cd00022">
    <property type="entry name" value="BIR"/>
    <property type="match status" value="2"/>
</dbReference>
<evidence type="ECO:0000313" key="9">
    <source>
        <dbReference type="Proteomes" id="UP001367676"/>
    </source>
</evidence>
<evidence type="ECO:0000256" key="3">
    <source>
        <dbReference type="ARBA" id="ARBA00022771"/>
    </source>
</evidence>
<feature type="region of interest" description="Disordered" evidence="6">
    <location>
        <begin position="305"/>
        <end position="338"/>
    </location>
</feature>
<dbReference type="GO" id="GO:0051726">
    <property type="term" value="P:regulation of cell cycle"/>
    <property type="evidence" value="ECO:0007669"/>
    <property type="project" value="TreeGrafter"/>
</dbReference>
<dbReference type="PANTHER" id="PTHR10044">
    <property type="entry name" value="INHIBITOR OF APOPTOSIS"/>
    <property type="match status" value="1"/>
</dbReference>
<dbReference type="InterPro" id="IPR001841">
    <property type="entry name" value="Znf_RING"/>
</dbReference>
<dbReference type="InterPro" id="IPR013083">
    <property type="entry name" value="Znf_RING/FYVE/PHD"/>
</dbReference>
<reference evidence="8 9" key="1">
    <citation type="submission" date="2024-03" db="EMBL/GenBank/DDBJ databases">
        <title>Adaptation during the transition from Ophiocordyceps entomopathogen to insect associate is accompanied by gene loss and intensified selection.</title>
        <authorList>
            <person name="Ward C.M."/>
            <person name="Onetto C.A."/>
            <person name="Borneman A.R."/>
        </authorList>
    </citation>
    <scope>NUCLEOTIDE SEQUENCE [LARGE SCALE GENOMIC DNA]</scope>
    <source>
        <strain evidence="8">AWRI1</strain>
        <tissue evidence="8">Single Adult Female</tissue>
    </source>
</reference>
<dbReference type="Gene3D" id="1.10.1170.10">
    <property type="entry name" value="Inhibitor Of Apoptosis Protein (2mihbC-IAP-1), Chain A"/>
    <property type="match status" value="2"/>
</dbReference>
<dbReference type="GO" id="GO:0006915">
    <property type="term" value="P:apoptotic process"/>
    <property type="evidence" value="ECO:0007669"/>
    <property type="project" value="UniProtKB-KW"/>
</dbReference>
<accession>A0AAN9Y2B3</accession>
<evidence type="ECO:0000256" key="4">
    <source>
        <dbReference type="ARBA" id="ARBA00022833"/>
    </source>
</evidence>
<keyword evidence="2" id="KW-0053">Apoptosis</keyword>
<protein>
    <recommendedName>
        <fullName evidence="7">RING-type domain-containing protein</fullName>
    </recommendedName>
</protein>
<gene>
    <name evidence="8" type="ORF">V9T40_004735</name>
</gene>
<dbReference type="FunFam" id="1.10.1170.10:FF:000003">
    <property type="entry name" value="E3 ubiquitin-protein ligase XIAP"/>
    <property type="match status" value="1"/>
</dbReference>
<feature type="domain" description="RING-type" evidence="7">
    <location>
        <begin position="348"/>
        <end position="383"/>
    </location>
</feature>
<dbReference type="Pfam" id="PF13920">
    <property type="entry name" value="zf-C3HC4_3"/>
    <property type="match status" value="1"/>
</dbReference>
<dbReference type="InterPro" id="IPR001370">
    <property type="entry name" value="BIR_rpt"/>
</dbReference>
<feature type="compositionally biased region" description="Low complexity" evidence="6">
    <location>
        <begin position="314"/>
        <end position="332"/>
    </location>
</feature>
<dbReference type="GO" id="GO:0005634">
    <property type="term" value="C:nucleus"/>
    <property type="evidence" value="ECO:0007669"/>
    <property type="project" value="TreeGrafter"/>
</dbReference>
<dbReference type="Proteomes" id="UP001367676">
    <property type="component" value="Unassembled WGS sequence"/>
</dbReference>